<reference evidence="1 2" key="1">
    <citation type="submission" date="2018-02" db="EMBL/GenBank/DDBJ databases">
        <title>Genomic Encyclopedia of Archaeal and Bacterial Type Strains, Phase II (KMG-II): from individual species to whole genera.</title>
        <authorList>
            <person name="Goeker M."/>
        </authorList>
    </citation>
    <scope>NUCLEOTIDE SEQUENCE [LARGE SCALE GENOMIC DNA]</scope>
    <source>
        <strain evidence="1 2">DSM 21165</strain>
    </source>
</reference>
<comment type="caution">
    <text evidence="1">The sequence shown here is derived from an EMBL/GenBank/DDBJ whole genome shotgun (WGS) entry which is preliminary data.</text>
</comment>
<organism evidence="1 2">
    <name type="scientific">Jejuia pallidilutea</name>
    <dbReference type="NCBI Taxonomy" id="504487"/>
    <lineage>
        <taxon>Bacteria</taxon>
        <taxon>Pseudomonadati</taxon>
        <taxon>Bacteroidota</taxon>
        <taxon>Flavobacteriia</taxon>
        <taxon>Flavobacteriales</taxon>
        <taxon>Flavobacteriaceae</taxon>
        <taxon>Jejuia</taxon>
    </lineage>
</organism>
<protein>
    <submittedName>
        <fullName evidence="1">Uncharacterized protein</fullName>
    </submittedName>
</protein>
<gene>
    <name evidence="1" type="ORF">CLV33_1203</name>
</gene>
<sequence length="208" mass="24246">MNTIILLFFNLFLITGCNNKTEKKNLEKETVASSKIEIRQEKIIDTIENKDMLNVKAIDTIKPNKIVRTINEYKTNIDNFSKKKADSELITIKDVESVTPTSEEEFDFYYSLTYPDINKQDLYNSITSAILDNAVEDKGIMFFLYLDMAQFIDGEYAEGYHVYVETVVFNNKKKFCAIYKHLSKDSKWILEALYKEVCKGIKRQEGDY</sequence>
<dbReference type="AlphaFoldDB" id="A0A362WWJ0"/>
<dbReference type="Proteomes" id="UP000251545">
    <property type="component" value="Unassembled WGS sequence"/>
</dbReference>
<evidence type="ECO:0000313" key="1">
    <source>
        <dbReference type="EMBL" id="PQV44588.1"/>
    </source>
</evidence>
<name>A0A362WWJ0_9FLAO</name>
<accession>A0A362WWJ0</accession>
<evidence type="ECO:0000313" key="2">
    <source>
        <dbReference type="Proteomes" id="UP000251545"/>
    </source>
</evidence>
<proteinExistence type="predicted"/>
<dbReference type="EMBL" id="PVEO01000020">
    <property type="protein sequence ID" value="PQV44588.1"/>
    <property type="molecule type" value="Genomic_DNA"/>
</dbReference>